<gene>
    <name evidence="9" type="ORF">AN963_27205</name>
</gene>
<dbReference type="EMBL" id="LJJB01000013">
    <property type="protein sequence ID" value="KQL45013.1"/>
    <property type="molecule type" value="Genomic_DNA"/>
</dbReference>
<dbReference type="Proteomes" id="UP000051063">
    <property type="component" value="Unassembled WGS sequence"/>
</dbReference>
<keyword evidence="5 8" id="KW-0812">Transmembrane</keyword>
<feature type="transmembrane region" description="Helical" evidence="8">
    <location>
        <begin position="39"/>
        <end position="58"/>
    </location>
</feature>
<feature type="transmembrane region" description="Helical" evidence="8">
    <location>
        <begin position="220"/>
        <end position="237"/>
    </location>
</feature>
<feature type="transmembrane region" description="Helical" evidence="8">
    <location>
        <begin position="119"/>
        <end position="139"/>
    </location>
</feature>
<feature type="transmembrane region" description="Helical" evidence="8">
    <location>
        <begin position="169"/>
        <end position="189"/>
    </location>
</feature>
<evidence type="ECO:0000256" key="4">
    <source>
        <dbReference type="ARBA" id="ARBA00022519"/>
    </source>
</evidence>
<keyword evidence="3" id="KW-1003">Cell membrane</keyword>
<keyword evidence="6 8" id="KW-1133">Transmembrane helix</keyword>
<feature type="transmembrane region" description="Helical" evidence="8">
    <location>
        <begin position="299"/>
        <end position="318"/>
    </location>
</feature>
<evidence type="ECO:0000313" key="9">
    <source>
        <dbReference type="EMBL" id="KQL45013.1"/>
    </source>
</evidence>
<evidence type="ECO:0000256" key="6">
    <source>
        <dbReference type="ARBA" id="ARBA00022989"/>
    </source>
</evidence>
<comment type="caution">
    <text evidence="9">The sequence shown here is derived from an EMBL/GenBank/DDBJ whole genome shotgun (WGS) entry which is preliminary data.</text>
</comment>
<name>A0ABR5N415_BRECH</name>
<accession>A0ABR5N415</accession>
<keyword evidence="2" id="KW-0813">Transport</keyword>
<dbReference type="InterPro" id="IPR001851">
    <property type="entry name" value="ABC_transp_permease"/>
</dbReference>
<evidence type="ECO:0000256" key="1">
    <source>
        <dbReference type="ARBA" id="ARBA00004651"/>
    </source>
</evidence>
<evidence type="ECO:0000256" key="3">
    <source>
        <dbReference type="ARBA" id="ARBA00022475"/>
    </source>
</evidence>
<dbReference type="RefSeq" id="WP_055747607.1">
    <property type="nucleotide sequence ID" value="NZ_JARTHT010000007.1"/>
</dbReference>
<proteinExistence type="predicted"/>
<dbReference type="PANTHER" id="PTHR32196:SF21">
    <property type="entry name" value="ABC TRANSPORTER PERMEASE PROTEIN YPHD-RELATED"/>
    <property type="match status" value="1"/>
</dbReference>
<evidence type="ECO:0000313" key="10">
    <source>
        <dbReference type="Proteomes" id="UP000051063"/>
    </source>
</evidence>
<feature type="transmembrane region" description="Helical" evidence="8">
    <location>
        <begin position="90"/>
        <end position="112"/>
    </location>
</feature>
<keyword evidence="10" id="KW-1185">Reference proteome</keyword>
<evidence type="ECO:0000256" key="5">
    <source>
        <dbReference type="ARBA" id="ARBA00022692"/>
    </source>
</evidence>
<comment type="subcellular location">
    <subcellularLocation>
        <location evidence="1">Cell membrane</location>
        <topology evidence="1">Multi-pass membrane protein</topology>
    </subcellularLocation>
</comment>
<feature type="transmembrane region" description="Helical" evidence="8">
    <location>
        <begin position="274"/>
        <end position="293"/>
    </location>
</feature>
<protein>
    <submittedName>
        <fullName evidence="9">Sugar ABC transporter permease</fullName>
    </submittedName>
</protein>
<keyword evidence="4" id="KW-0997">Cell inner membrane</keyword>
<sequence>MKKVVQTSEFYVAIVVLALFLVIGSQSSAFFTTTNLFDLIRSGIVPGIFVMCAMLVIISGGIDVSFPAIATFSMFCATKILHSMHYDGPVFVAFFLSGVIGLCLGLINAVFISLFRLPALIVTLGTSSMFSGFLLTFVGSSQISDLPKPLLSFSKEQVFKFTNDSGITVGLPVAVLVTFGVIVLVALLLRYTMMGRGIYALGGDPVSAQRIGFSPVRIQFFIYGFVGLMAGVAGMIHTTMMRNSNPVDLLGTELLIIAAVVLGGTRITGGHGTVLGSLLGLLLVITIQNSLILLGIPSYWQRFVIGALILIGTGVAAYQVKRSIMRRKSIVT</sequence>
<reference evidence="9 10" key="1">
    <citation type="submission" date="2015-09" db="EMBL/GenBank/DDBJ databases">
        <title>Genome sequencing project for genomic taxonomy and phylogenomics of Bacillus-like bacteria.</title>
        <authorList>
            <person name="Liu B."/>
            <person name="Wang J."/>
            <person name="Zhu Y."/>
            <person name="Liu G."/>
            <person name="Chen Q."/>
            <person name="Chen Z."/>
            <person name="Lan J."/>
            <person name="Che J."/>
            <person name="Ge C."/>
            <person name="Shi H."/>
            <person name="Pan Z."/>
            <person name="Liu X."/>
        </authorList>
    </citation>
    <scope>NUCLEOTIDE SEQUENCE [LARGE SCALE GENOMIC DNA]</scope>
    <source>
        <strain evidence="9 10">DSM 8552</strain>
    </source>
</reference>
<evidence type="ECO:0000256" key="8">
    <source>
        <dbReference type="SAM" id="Phobius"/>
    </source>
</evidence>
<dbReference type="Pfam" id="PF02653">
    <property type="entry name" value="BPD_transp_2"/>
    <property type="match status" value="1"/>
</dbReference>
<evidence type="ECO:0000256" key="2">
    <source>
        <dbReference type="ARBA" id="ARBA00022448"/>
    </source>
</evidence>
<feature type="transmembrane region" description="Helical" evidence="8">
    <location>
        <begin position="249"/>
        <end position="267"/>
    </location>
</feature>
<evidence type="ECO:0000256" key="7">
    <source>
        <dbReference type="ARBA" id="ARBA00023136"/>
    </source>
</evidence>
<keyword evidence="7 8" id="KW-0472">Membrane</keyword>
<dbReference type="PANTHER" id="PTHR32196">
    <property type="entry name" value="ABC TRANSPORTER PERMEASE PROTEIN YPHD-RELATED-RELATED"/>
    <property type="match status" value="1"/>
</dbReference>
<dbReference type="CDD" id="cd06579">
    <property type="entry name" value="TM_PBP1_transp_AraH_like"/>
    <property type="match status" value="1"/>
</dbReference>
<organism evidence="9 10">
    <name type="scientific">Brevibacillus choshinensis</name>
    <dbReference type="NCBI Taxonomy" id="54911"/>
    <lineage>
        <taxon>Bacteria</taxon>
        <taxon>Bacillati</taxon>
        <taxon>Bacillota</taxon>
        <taxon>Bacilli</taxon>
        <taxon>Bacillales</taxon>
        <taxon>Paenibacillaceae</taxon>
        <taxon>Brevibacillus</taxon>
    </lineage>
</organism>